<dbReference type="Proteomes" id="UP001595693">
    <property type="component" value="Unassembled WGS sequence"/>
</dbReference>
<evidence type="ECO:0000256" key="1">
    <source>
        <dbReference type="ARBA" id="ARBA00009018"/>
    </source>
</evidence>
<dbReference type="CDD" id="cd02022">
    <property type="entry name" value="DPCK"/>
    <property type="match status" value="1"/>
</dbReference>
<sequence length="206" mass="21893">MNPRRRPLRLGLTGGIGSGKSTVGSMFAALGGSLIDADQLARDVTGPQGAAMDAIRATFGADFVDASGALDRARMRALVFSHPEARAQLEGIVHPLVTLHSNAMAQQAADQGHALIVFDIPLLAESGRWARRLDAVVVVDCSAETQIKRVMQRSGLAREVVQGIIASQASRTARRAVADAVIANDRDCSLEDLRLQTRQVATLFGL</sequence>
<keyword evidence="2 5" id="KW-0547">Nucleotide-binding</keyword>
<keyword evidence="4 5" id="KW-0173">Coenzyme A biosynthesis</keyword>
<comment type="function">
    <text evidence="5">Catalyzes the phosphorylation of the 3'-hydroxyl group of dephosphocoenzyme A to form coenzyme A.</text>
</comment>
<keyword evidence="8" id="KW-1185">Reference proteome</keyword>
<feature type="binding site" evidence="5">
    <location>
        <begin position="17"/>
        <end position="22"/>
    </location>
    <ligand>
        <name>ATP</name>
        <dbReference type="ChEBI" id="CHEBI:30616"/>
    </ligand>
</feature>
<protein>
    <recommendedName>
        <fullName evidence="5 6">Dephospho-CoA kinase</fullName>
        <ecNumber evidence="5 6">2.7.1.24</ecNumber>
    </recommendedName>
    <alternativeName>
        <fullName evidence="5">Dephosphocoenzyme A kinase</fullName>
    </alternativeName>
</protein>
<evidence type="ECO:0000256" key="4">
    <source>
        <dbReference type="ARBA" id="ARBA00022993"/>
    </source>
</evidence>
<keyword evidence="3 5" id="KW-0067">ATP-binding</keyword>
<proteinExistence type="inferred from homology"/>
<evidence type="ECO:0000256" key="5">
    <source>
        <dbReference type="HAMAP-Rule" id="MF_00376"/>
    </source>
</evidence>
<name>A0ABV8D422_9BURK</name>
<dbReference type="InterPro" id="IPR001977">
    <property type="entry name" value="Depp_CoAkinase"/>
</dbReference>
<evidence type="ECO:0000313" key="7">
    <source>
        <dbReference type="EMBL" id="MFC3933270.1"/>
    </source>
</evidence>
<comment type="caution">
    <text evidence="7">The sequence shown here is derived from an EMBL/GenBank/DDBJ whole genome shotgun (WGS) entry which is preliminary data.</text>
</comment>
<dbReference type="SUPFAM" id="SSF52540">
    <property type="entry name" value="P-loop containing nucleoside triphosphate hydrolases"/>
    <property type="match status" value="1"/>
</dbReference>
<dbReference type="PANTHER" id="PTHR10695">
    <property type="entry name" value="DEPHOSPHO-COA KINASE-RELATED"/>
    <property type="match status" value="1"/>
</dbReference>
<gene>
    <name evidence="5 7" type="primary">coaE</name>
    <name evidence="7" type="ORF">ACFOW3_01385</name>
</gene>
<dbReference type="Gene3D" id="3.40.50.300">
    <property type="entry name" value="P-loop containing nucleotide triphosphate hydrolases"/>
    <property type="match status" value="1"/>
</dbReference>
<dbReference type="EC" id="2.7.1.24" evidence="5 6"/>
<keyword evidence="5 7" id="KW-0418">Kinase</keyword>
<reference evidence="8" key="1">
    <citation type="journal article" date="2019" name="Int. J. Syst. Evol. Microbiol.">
        <title>The Global Catalogue of Microorganisms (GCM) 10K type strain sequencing project: providing services to taxonomists for standard genome sequencing and annotation.</title>
        <authorList>
            <consortium name="The Broad Institute Genomics Platform"/>
            <consortium name="The Broad Institute Genome Sequencing Center for Infectious Disease"/>
            <person name="Wu L."/>
            <person name="Ma J."/>
        </authorList>
    </citation>
    <scope>NUCLEOTIDE SEQUENCE [LARGE SCALE GENOMIC DNA]</scope>
    <source>
        <strain evidence="8">CCUG 2113</strain>
    </source>
</reference>
<dbReference type="EMBL" id="JBHSAJ010000002">
    <property type="protein sequence ID" value="MFC3933270.1"/>
    <property type="molecule type" value="Genomic_DNA"/>
</dbReference>
<evidence type="ECO:0000256" key="6">
    <source>
        <dbReference type="NCBIfam" id="TIGR00152"/>
    </source>
</evidence>
<evidence type="ECO:0000256" key="3">
    <source>
        <dbReference type="ARBA" id="ARBA00022840"/>
    </source>
</evidence>
<dbReference type="RefSeq" id="WP_055399183.1">
    <property type="nucleotide sequence ID" value="NZ_JAMXAX010000001.1"/>
</dbReference>
<comment type="subcellular location">
    <subcellularLocation>
        <location evidence="5">Cytoplasm</location>
    </subcellularLocation>
</comment>
<dbReference type="NCBIfam" id="TIGR00152">
    <property type="entry name" value="dephospho-CoA kinase"/>
    <property type="match status" value="1"/>
</dbReference>
<comment type="catalytic activity">
    <reaction evidence="5">
        <text>3'-dephospho-CoA + ATP = ADP + CoA + H(+)</text>
        <dbReference type="Rhea" id="RHEA:18245"/>
        <dbReference type="ChEBI" id="CHEBI:15378"/>
        <dbReference type="ChEBI" id="CHEBI:30616"/>
        <dbReference type="ChEBI" id="CHEBI:57287"/>
        <dbReference type="ChEBI" id="CHEBI:57328"/>
        <dbReference type="ChEBI" id="CHEBI:456216"/>
        <dbReference type="EC" id="2.7.1.24"/>
    </reaction>
</comment>
<comment type="pathway">
    <text evidence="5">Cofactor biosynthesis; coenzyme A biosynthesis; CoA from (R)-pantothenate: step 5/5.</text>
</comment>
<dbReference type="PROSITE" id="PS51219">
    <property type="entry name" value="DPCK"/>
    <property type="match status" value="1"/>
</dbReference>
<accession>A0ABV8D422</accession>
<evidence type="ECO:0000313" key="8">
    <source>
        <dbReference type="Proteomes" id="UP001595693"/>
    </source>
</evidence>
<evidence type="ECO:0000256" key="2">
    <source>
        <dbReference type="ARBA" id="ARBA00022741"/>
    </source>
</evidence>
<dbReference type="Pfam" id="PF01121">
    <property type="entry name" value="CoaE"/>
    <property type="match status" value="1"/>
</dbReference>
<dbReference type="PANTHER" id="PTHR10695:SF46">
    <property type="entry name" value="BIFUNCTIONAL COENZYME A SYNTHASE-RELATED"/>
    <property type="match status" value="1"/>
</dbReference>
<organism evidence="7 8">
    <name type="scientific">Acidovorax facilis</name>
    <dbReference type="NCBI Taxonomy" id="12917"/>
    <lineage>
        <taxon>Bacteria</taxon>
        <taxon>Pseudomonadati</taxon>
        <taxon>Pseudomonadota</taxon>
        <taxon>Betaproteobacteria</taxon>
        <taxon>Burkholderiales</taxon>
        <taxon>Comamonadaceae</taxon>
        <taxon>Acidovorax</taxon>
    </lineage>
</organism>
<dbReference type="InterPro" id="IPR027417">
    <property type="entry name" value="P-loop_NTPase"/>
</dbReference>
<dbReference type="HAMAP" id="MF_00376">
    <property type="entry name" value="Dephospho_CoA_kinase"/>
    <property type="match status" value="1"/>
</dbReference>
<keyword evidence="5" id="KW-0963">Cytoplasm</keyword>
<dbReference type="GO" id="GO:0004140">
    <property type="term" value="F:dephospho-CoA kinase activity"/>
    <property type="evidence" value="ECO:0007669"/>
    <property type="project" value="UniProtKB-EC"/>
</dbReference>
<keyword evidence="5 7" id="KW-0808">Transferase</keyword>
<comment type="similarity">
    <text evidence="1 5">Belongs to the CoaE family.</text>
</comment>